<evidence type="ECO:0000313" key="1">
    <source>
        <dbReference type="EMBL" id="CAF4197878.1"/>
    </source>
</evidence>
<organism evidence="1 2">
    <name type="scientific">Rotaria magnacalcarata</name>
    <dbReference type="NCBI Taxonomy" id="392030"/>
    <lineage>
        <taxon>Eukaryota</taxon>
        <taxon>Metazoa</taxon>
        <taxon>Spiralia</taxon>
        <taxon>Gnathifera</taxon>
        <taxon>Rotifera</taxon>
        <taxon>Eurotatoria</taxon>
        <taxon>Bdelloidea</taxon>
        <taxon>Philodinida</taxon>
        <taxon>Philodinidae</taxon>
        <taxon>Rotaria</taxon>
    </lineage>
</organism>
<evidence type="ECO:0000313" key="2">
    <source>
        <dbReference type="Proteomes" id="UP000676336"/>
    </source>
</evidence>
<dbReference type="Proteomes" id="UP000676336">
    <property type="component" value="Unassembled WGS sequence"/>
</dbReference>
<dbReference type="Gene3D" id="3.40.630.10">
    <property type="entry name" value="Zn peptidases"/>
    <property type="match status" value="1"/>
</dbReference>
<name>A0A8S2S2H2_9BILA</name>
<feature type="non-terminal residue" evidence="1">
    <location>
        <position position="1"/>
    </location>
</feature>
<dbReference type="AlphaFoldDB" id="A0A8S2S2H2"/>
<proteinExistence type="predicted"/>
<accession>A0A8S2S2H2</accession>
<dbReference type="EMBL" id="CAJOBI010017980">
    <property type="protein sequence ID" value="CAF4197878.1"/>
    <property type="molecule type" value="Genomic_DNA"/>
</dbReference>
<feature type="non-terminal residue" evidence="1">
    <location>
        <position position="60"/>
    </location>
</feature>
<comment type="caution">
    <text evidence="1">The sequence shown here is derived from an EMBL/GenBank/DDBJ whole genome shotgun (WGS) entry which is preliminary data.</text>
</comment>
<gene>
    <name evidence="1" type="ORF">SMN809_LOCUS21760</name>
</gene>
<sequence>TLGLSAISDFAGFNQIAGCSNFALIYKNYTNVKGVAGYPLYHTQYETFRLVKKFIDHEFQ</sequence>
<reference evidence="1" key="1">
    <citation type="submission" date="2021-02" db="EMBL/GenBank/DDBJ databases">
        <authorList>
            <person name="Nowell W R."/>
        </authorList>
    </citation>
    <scope>NUCLEOTIDE SEQUENCE</scope>
</reference>
<protein>
    <submittedName>
        <fullName evidence="1">Uncharacterized protein</fullName>
    </submittedName>
</protein>